<evidence type="ECO:0000313" key="1">
    <source>
        <dbReference type="EMBL" id="SHL21808.1"/>
    </source>
</evidence>
<dbReference type="EMBL" id="FRBD01000033">
    <property type="protein sequence ID" value="SHL21808.1"/>
    <property type="molecule type" value="Genomic_DNA"/>
</dbReference>
<dbReference type="AlphaFoldDB" id="A0A1M6YU85"/>
<dbReference type="SUPFAM" id="SSF48208">
    <property type="entry name" value="Six-hairpin glycosidases"/>
    <property type="match status" value="1"/>
</dbReference>
<dbReference type="OrthoDB" id="2479977at2"/>
<dbReference type="GO" id="GO:0005975">
    <property type="term" value="P:carbohydrate metabolic process"/>
    <property type="evidence" value="ECO:0007669"/>
    <property type="project" value="InterPro"/>
</dbReference>
<dbReference type="Gene3D" id="1.50.10.10">
    <property type="match status" value="1"/>
</dbReference>
<proteinExistence type="predicted"/>
<evidence type="ECO:0008006" key="3">
    <source>
        <dbReference type="Google" id="ProtNLM"/>
    </source>
</evidence>
<evidence type="ECO:0000313" key="2">
    <source>
        <dbReference type="Proteomes" id="UP000184130"/>
    </source>
</evidence>
<reference evidence="1 2" key="1">
    <citation type="submission" date="2016-11" db="EMBL/GenBank/DDBJ databases">
        <authorList>
            <person name="Jaros S."/>
            <person name="Januszkiewicz K."/>
            <person name="Wedrychowicz H."/>
        </authorList>
    </citation>
    <scope>NUCLEOTIDE SEQUENCE [LARGE SCALE GENOMIC DNA]</scope>
    <source>
        <strain evidence="1 2">KHT3</strain>
    </source>
</reference>
<dbReference type="InterPro" id="IPR012341">
    <property type="entry name" value="6hp_glycosidase-like_sf"/>
</dbReference>
<name>A0A1M6YU85_XYLRU</name>
<protein>
    <recommendedName>
        <fullName evidence="3">Six-hairpin glycosidase</fullName>
    </recommendedName>
</protein>
<dbReference type="Proteomes" id="UP000184130">
    <property type="component" value="Unassembled WGS sequence"/>
</dbReference>
<accession>A0A1M6YU85</accession>
<sequence length="627" mass="72360">MRRYILIAVLFTFILTGRAQQVRIEQEQIHIGDDPMEWLLKTDGTQYAWVTEQYQWGKCYYDADGGITVKSERRQEGDNIVETYTFTNTTKKRVTVKNIGIYTPFNDNYPDAKTCMTSRCNVHIWPGGKAAYVNAMRMNGVGPHLGLMVTEGEIVDYDVWERGAKKGMSNFRGVFALCPPDMTLKPRQSYRLQWRLFAHNGADFDEQLLRQGGMIARSDRYVYAVGETARVEFVTAKGTKTVTRKIAEGDNRVEYKGTHALLLGISGERELMEKRIQFILDHQQMMNPEDPRFGAFMCYDNEGDSIVTNYTRSDLDEGRERVGMGILLAAYGLNDKGEMRNEKLATALERYAKFVREKMQQEDYTTGSSVVRKSKNRGYNYPWVADFYFRMALLTGNKQYALDGYATLQALYRNFGYGFYCIDYPVITGLKALEQAGLDFERHQLLYDFKATADIFMKNGLDFPKFEVNYEQSIIAPAVQFLCEVYQITGAKQYLDGAKKMMPALEALQWHQPSYHMNEIAIRHWDGYWFGKRQTYGDVYPHYWSCITAAAFHRFAQCTGDNSYQLRAEQTVRNNLSLFFEDGKATCAFVYPHRVNGDTAKYADAYANDQDWALMYWLLVNVKLSRE</sequence>
<organism evidence="1 2">
    <name type="scientific">Xylanibacter ruminicola</name>
    <name type="common">Prevotella ruminicola</name>
    <dbReference type="NCBI Taxonomy" id="839"/>
    <lineage>
        <taxon>Bacteria</taxon>
        <taxon>Pseudomonadati</taxon>
        <taxon>Bacteroidota</taxon>
        <taxon>Bacteroidia</taxon>
        <taxon>Bacteroidales</taxon>
        <taxon>Prevotellaceae</taxon>
        <taxon>Xylanibacter</taxon>
    </lineage>
</organism>
<gene>
    <name evidence="1" type="ORF">SAMN05216463_13311</name>
</gene>
<dbReference type="InterPro" id="IPR008928">
    <property type="entry name" value="6-hairpin_glycosidase_sf"/>
</dbReference>
<dbReference type="RefSeq" id="WP_073211464.1">
    <property type="nucleotide sequence ID" value="NZ_FRBD01000033.1"/>
</dbReference>